<dbReference type="Gene3D" id="3.10.20.320">
    <property type="entry name" value="Putative peptidoglycan bound protein (lpxtg motif)"/>
    <property type="match status" value="3"/>
</dbReference>
<feature type="domain" description="MucBP" evidence="3">
    <location>
        <begin position="356"/>
        <end position="416"/>
    </location>
</feature>
<dbReference type="EMBL" id="AODG01000003">
    <property type="protein sequence ID" value="EUJ30356.1"/>
    <property type="molecule type" value="Genomic_DNA"/>
</dbReference>
<keyword evidence="5" id="KW-0430">Lectin</keyword>
<dbReference type="InterPro" id="IPR013320">
    <property type="entry name" value="ConA-like_dom_sf"/>
</dbReference>
<dbReference type="RefSeq" id="WP_036103467.1">
    <property type="nucleotide sequence ID" value="NZ_AODG01000003.1"/>
</dbReference>
<evidence type="ECO:0000313" key="5">
    <source>
        <dbReference type="EMBL" id="EUJ30356.1"/>
    </source>
</evidence>
<evidence type="ECO:0000259" key="3">
    <source>
        <dbReference type="Pfam" id="PF06458"/>
    </source>
</evidence>
<feature type="signal peptide" evidence="2">
    <location>
        <begin position="1"/>
        <end position="26"/>
    </location>
</feature>
<reference evidence="5 6" key="1">
    <citation type="submission" date="2012-12" db="EMBL/GenBank/DDBJ databases">
        <title>Novel taxa of Listeriaceae from agricultural environments in the United States.</title>
        <authorList>
            <person name="den Bakker H.C."/>
            <person name="Allred A."/>
            <person name="Warchocki S."/>
            <person name="Wright E.M."/>
            <person name="Burrell A."/>
            <person name="Nightingale K.K."/>
            <person name="Kephart D."/>
            <person name="Wiedmann M."/>
        </authorList>
    </citation>
    <scope>NUCLEOTIDE SEQUENCE [LARGE SCALE GENOMIC DNA]</scope>
    <source>
        <strain evidence="5 6">FSL F6-1183</strain>
    </source>
</reference>
<keyword evidence="2" id="KW-0732">Signal</keyword>
<dbReference type="Pfam" id="PF20622">
    <property type="entry name" value="Big_15"/>
    <property type="match status" value="5"/>
</dbReference>
<comment type="caution">
    <text evidence="5">The sequence shown here is derived from an EMBL/GenBank/DDBJ whole genome shotgun (WGS) entry which is preliminary data.</text>
</comment>
<evidence type="ECO:0000313" key="6">
    <source>
        <dbReference type="Proteomes" id="UP000019251"/>
    </source>
</evidence>
<accession>A0A829RAM4</accession>
<dbReference type="InterPro" id="IPR056573">
    <property type="entry name" value="Lectin_L-type_dom"/>
</dbReference>
<proteinExistence type="predicted"/>
<evidence type="ECO:0000256" key="1">
    <source>
        <dbReference type="ARBA" id="ARBA00022737"/>
    </source>
</evidence>
<feature type="domain" description="MucBP" evidence="3">
    <location>
        <begin position="425"/>
        <end position="486"/>
    </location>
</feature>
<dbReference type="CDD" id="cd01951">
    <property type="entry name" value="lectin_L-type"/>
    <property type="match status" value="1"/>
</dbReference>
<dbReference type="SUPFAM" id="SSF49899">
    <property type="entry name" value="Concanavalin A-like lectins/glucanases"/>
    <property type="match status" value="1"/>
</dbReference>
<protein>
    <submittedName>
        <fullName evidence="5">Legume lectin domain-containing protein</fullName>
    </submittedName>
</protein>
<feature type="domain" description="Bacterial Ig" evidence="4">
    <location>
        <begin position="829"/>
        <end position="910"/>
    </location>
</feature>
<dbReference type="Proteomes" id="UP000019251">
    <property type="component" value="Unassembled WGS sequence"/>
</dbReference>
<keyword evidence="1" id="KW-0677">Repeat</keyword>
<feature type="domain" description="Bacterial Ig" evidence="4">
    <location>
        <begin position="744"/>
        <end position="825"/>
    </location>
</feature>
<feature type="chain" id="PRO_5039216514" evidence="2">
    <location>
        <begin position="27"/>
        <end position="911"/>
    </location>
</feature>
<evidence type="ECO:0000259" key="4">
    <source>
        <dbReference type="Pfam" id="PF20622"/>
    </source>
</evidence>
<dbReference type="GO" id="GO:0030246">
    <property type="term" value="F:carbohydrate binding"/>
    <property type="evidence" value="ECO:0007669"/>
    <property type="project" value="UniProtKB-KW"/>
</dbReference>
<dbReference type="Pfam" id="PF06458">
    <property type="entry name" value="MucBP"/>
    <property type="match status" value="3"/>
</dbReference>
<evidence type="ECO:0000256" key="2">
    <source>
        <dbReference type="SAM" id="SignalP"/>
    </source>
</evidence>
<dbReference type="Pfam" id="PF18483">
    <property type="entry name" value="Lectin_L-type_dom"/>
    <property type="match status" value="1"/>
</dbReference>
<feature type="domain" description="MucBP" evidence="3">
    <location>
        <begin position="285"/>
        <end position="347"/>
    </location>
</feature>
<sequence length="911" mass="99249">MRQILNKGLKLLLVMFIALTPFYSMMGNHVNAHAATANVKADSDVPPTPENVENLKDVFEPGNGSASIDDDGKSINLAQDFYQAGSIFGNYKLDLTKDFTLSSYLYFGNYDAEKAFADGITFTMHNDSRGTKALGDNGEGLGAYSWTGSYIQNALSFEYDSYYNSKDTGSGAYQYDQDLNQTLYGHTAIVTPADIPKDQAQPHEAVSYINDQIADGTWKKLSIHWDKANNKLTYTFNGVSNSKVIDPQKAFKSNEVYWGFTGSTGATSGAHDFLIAINQLPQMHNVTADYVDKKTGEKIHDPYAKHVKEGGAYSIPKEDIADYTFDSSSDSLTGTMGQVDRHVTLYYNKKENHKLVAHYVDKATGKQIKTDYTADVKEGDAYNVPKAAITGYTFDSSSESLTGTMGASDKEITVYYNKDIAKHKLTAHYVDKATGKQIKTDYTADVKEGDKYNVPKETIADYTYNSSSESLTGTMGTSDKEITLYYDRVLKGTVTADDFVIAEDTAVTGTFTGDVHTLKIYIDGKYQGMKVVTSSPYSLYVGQKILKLDQDVEVVAYDVNGKELDRAKVNIVKAQGVLYPNSYKVGTDSYIDGTYTGNIAKVRVIIDGKDLTTVPVKEGKLHYYARPNITSIDQDVEMVAYSKNGVELDRKKVKLVAGAGTVNPADFKVGSSHITGTATGDVKKVSIIVDGKEYSKAGVTADGKFSYYVTDKGIKADSKVVAVGYSQNGEELDRKPVNIINLSGTVKAYDFKVGDAYIKGTATGDVTNVKIVVDGKNYTSPAMIAKDGSFQYYVTDKGIKSGSKVEVIGYSKNGTELDRKQVKINGATGTIKADTFKVGSYYITGTATGDVTRVTVKVDNKDYAALAVVNADGTFKYFVNDKNIKADSKVEMIGKNSSGAVITSTIVKVVK</sequence>
<gene>
    <name evidence="5" type="ORF">LMUR_00690</name>
</gene>
<dbReference type="AlphaFoldDB" id="A0A829RAM4"/>
<dbReference type="Gene3D" id="2.60.120.200">
    <property type="match status" value="1"/>
</dbReference>
<dbReference type="InterPro" id="IPR009459">
    <property type="entry name" value="MucBP_dom"/>
</dbReference>
<dbReference type="InterPro" id="IPR046746">
    <property type="entry name" value="Big_15"/>
</dbReference>
<feature type="domain" description="Bacterial Ig" evidence="4">
    <location>
        <begin position="492"/>
        <end position="572"/>
    </location>
</feature>
<organism evidence="5 6">
    <name type="scientific">Listeria grayi FSL F6-1183</name>
    <dbReference type="NCBI Taxonomy" id="1265827"/>
    <lineage>
        <taxon>Bacteria</taxon>
        <taxon>Bacillati</taxon>
        <taxon>Bacillota</taxon>
        <taxon>Bacilli</taxon>
        <taxon>Bacillales</taxon>
        <taxon>Listeriaceae</taxon>
        <taxon>Listeria</taxon>
    </lineage>
</organism>
<name>A0A829RAM4_LISGR</name>
<feature type="domain" description="Bacterial Ig" evidence="4">
    <location>
        <begin position="660"/>
        <end position="740"/>
    </location>
</feature>
<feature type="domain" description="Bacterial Ig" evidence="4">
    <location>
        <begin position="577"/>
        <end position="656"/>
    </location>
</feature>